<keyword evidence="3" id="KW-0597">Phosphoprotein</keyword>
<dbReference type="InterPro" id="IPR036890">
    <property type="entry name" value="HATPase_C_sf"/>
</dbReference>
<accession>A0A9X3MZE3</accession>
<evidence type="ECO:0000256" key="9">
    <source>
        <dbReference type="SAM" id="Phobius"/>
    </source>
</evidence>
<dbReference type="InterPro" id="IPR025828">
    <property type="entry name" value="Put_sensor_dom"/>
</dbReference>
<dbReference type="InterPro" id="IPR003594">
    <property type="entry name" value="HATPase_dom"/>
</dbReference>
<evidence type="ECO:0000256" key="7">
    <source>
        <dbReference type="ARBA" id="ARBA00022840"/>
    </source>
</evidence>
<dbReference type="GO" id="GO:0016020">
    <property type="term" value="C:membrane"/>
    <property type="evidence" value="ECO:0007669"/>
    <property type="project" value="InterPro"/>
</dbReference>
<evidence type="ECO:0000313" key="12">
    <source>
        <dbReference type="Proteomes" id="UP001149140"/>
    </source>
</evidence>
<dbReference type="InterPro" id="IPR025698">
    <property type="entry name" value="2TM_dom"/>
</dbReference>
<dbReference type="GO" id="GO:0046983">
    <property type="term" value="F:protein dimerization activity"/>
    <property type="evidence" value="ECO:0007669"/>
    <property type="project" value="InterPro"/>
</dbReference>
<feature type="transmembrane region" description="Helical" evidence="9">
    <location>
        <begin position="129"/>
        <end position="152"/>
    </location>
</feature>
<keyword evidence="8" id="KW-0902">Two-component regulatory system</keyword>
<dbReference type="CDD" id="cd16917">
    <property type="entry name" value="HATPase_UhpB-NarQ-NarX-like"/>
    <property type="match status" value="1"/>
</dbReference>
<keyword evidence="9" id="KW-1133">Transmembrane helix</keyword>
<dbReference type="RefSeq" id="WP_270044871.1">
    <property type="nucleotide sequence ID" value="NZ_JAPDOD010000049.1"/>
</dbReference>
<feature type="transmembrane region" description="Helical" evidence="9">
    <location>
        <begin position="468"/>
        <end position="489"/>
    </location>
</feature>
<evidence type="ECO:0000256" key="2">
    <source>
        <dbReference type="ARBA" id="ARBA00012438"/>
    </source>
</evidence>
<gene>
    <name evidence="11" type="ORF">OM076_35405</name>
</gene>
<dbReference type="Pfam" id="PF13796">
    <property type="entry name" value="Sensor"/>
    <property type="match status" value="1"/>
</dbReference>
<dbReference type="GO" id="GO:0000155">
    <property type="term" value="F:phosphorelay sensor kinase activity"/>
    <property type="evidence" value="ECO:0007669"/>
    <property type="project" value="InterPro"/>
</dbReference>
<keyword evidence="4" id="KW-0808">Transferase</keyword>
<organism evidence="11 12">
    <name type="scientific">Solirubrobacter ginsenosidimutans</name>
    <dbReference type="NCBI Taxonomy" id="490573"/>
    <lineage>
        <taxon>Bacteria</taxon>
        <taxon>Bacillati</taxon>
        <taxon>Actinomycetota</taxon>
        <taxon>Thermoleophilia</taxon>
        <taxon>Solirubrobacterales</taxon>
        <taxon>Solirubrobacteraceae</taxon>
        <taxon>Solirubrobacter</taxon>
    </lineage>
</organism>
<reference evidence="11" key="1">
    <citation type="submission" date="2022-10" db="EMBL/GenBank/DDBJ databases">
        <title>The WGS of Solirubrobacter ginsenosidimutans DSM 21036.</title>
        <authorList>
            <person name="Jiang Z."/>
        </authorList>
    </citation>
    <scope>NUCLEOTIDE SEQUENCE</scope>
    <source>
        <strain evidence="11">DSM 21036</strain>
    </source>
</reference>
<dbReference type="PANTHER" id="PTHR24421:SF10">
    <property type="entry name" value="NITRATE_NITRITE SENSOR PROTEIN NARQ"/>
    <property type="match status" value="1"/>
</dbReference>
<name>A0A9X3MZE3_9ACTN</name>
<dbReference type="InterPro" id="IPR050482">
    <property type="entry name" value="Sensor_HK_TwoCompSys"/>
</dbReference>
<protein>
    <recommendedName>
        <fullName evidence="2">histidine kinase</fullName>
        <ecNumber evidence="2">2.7.13.3</ecNumber>
    </recommendedName>
</protein>
<dbReference type="PANTHER" id="PTHR24421">
    <property type="entry name" value="NITRATE/NITRITE SENSOR PROTEIN NARX-RELATED"/>
    <property type="match status" value="1"/>
</dbReference>
<dbReference type="Gene3D" id="1.20.5.1930">
    <property type="match status" value="1"/>
</dbReference>
<dbReference type="InterPro" id="IPR011712">
    <property type="entry name" value="Sig_transdc_His_kin_sub3_dim/P"/>
</dbReference>
<keyword evidence="12" id="KW-1185">Reference proteome</keyword>
<comment type="caution">
    <text evidence="11">The sequence shown here is derived from an EMBL/GenBank/DDBJ whole genome shotgun (WGS) entry which is preliminary data.</text>
</comment>
<keyword evidence="6" id="KW-0418">Kinase</keyword>
<evidence type="ECO:0000256" key="4">
    <source>
        <dbReference type="ARBA" id="ARBA00022679"/>
    </source>
</evidence>
<dbReference type="AlphaFoldDB" id="A0A9X3MZE3"/>
<comment type="catalytic activity">
    <reaction evidence="1">
        <text>ATP + protein L-histidine = ADP + protein N-phospho-L-histidine.</text>
        <dbReference type="EC" id="2.7.13.3"/>
    </reaction>
</comment>
<feature type="domain" description="Histidine kinase/HSP90-like ATPase" evidence="10">
    <location>
        <begin position="325"/>
        <end position="415"/>
    </location>
</feature>
<feature type="transmembrane region" description="Helical" evidence="9">
    <location>
        <begin position="441"/>
        <end position="462"/>
    </location>
</feature>
<evidence type="ECO:0000256" key="5">
    <source>
        <dbReference type="ARBA" id="ARBA00022741"/>
    </source>
</evidence>
<dbReference type="Proteomes" id="UP001149140">
    <property type="component" value="Unassembled WGS sequence"/>
</dbReference>
<keyword evidence="9" id="KW-0812">Transmembrane</keyword>
<feature type="transmembrane region" description="Helical" evidence="9">
    <location>
        <begin position="158"/>
        <end position="179"/>
    </location>
</feature>
<dbReference type="SMART" id="SM00387">
    <property type="entry name" value="HATPase_c"/>
    <property type="match status" value="1"/>
</dbReference>
<dbReference type="EC" id="2.7.13.3" evidence="2"/>
<feature type="transmembrane region" description="Helical" evidence="9">
    <location>
        <begin position="46"/>
        <end position="74"/>
    </location>
</feature>
<dbReference type="GO" id="GO:0005524">
    <property type="term" value="F:ATP binding"/>
    <property type="evidence" value="ECO:0007669"/>
    <property type="project" value="UniProtKB-KW"/>
</dbReference>
<dbReference type="Pfam" id="PF13239">
    <property type="entry name" value="2TM"/>
    <property type="match status" value="1"/>
</dbReference>
<dbReference type="SUPFAM" id="SSF55874">
    <property type="entry name" value="ATPase domain of HSP90 chaperone/DNA topoisomerase II/histidine kinase"/>
    <property type="match status" value="1"/>
</dbReference>
<sequence length="508" mass="54862">MRGILGAATASPPAFRAFIAWATDGSSWRRILYLVLALPLSTFYSAVIFSGLSVGLGIAILTLGLPLVLMMGFWRWMARFERWLCGHLLGVPLPSPYRVLNERGWFARLLARTADVATWKDLAYLTAHFPLAIADLIAVLVLLVPPFALILAPFTGEVQNFAVALALLPAGLVLLPISVRALSAFAGIHAVVARALLTTSREVELNARVVDLRTSQARIIAAADAERRRLERDLHDGAQQRLVVVALNLRVAQERLRRGEDALELVSQAGDEAQHAIGELRDLARGIHPAVLTERGLGPALRDVAGRCPLPVSVLDGLEERFPPTVEATAYFVVSEALTNVAKYADARSATVSVALDDDRLVIEIVDDGRGGADPESGSGLRGLADRIAALDGTLDVFSPVGHGTRVRAELAVAERREEERGVVLDERAAAILRLRRRRGLVTHAAVFGVFQIAMIAIWALTGMGDFWPGWTILLWGVVLALHASLAILRQPITDSAVFRATARPPGG</sequence>
<evidence type="ECO:0000256" key="8">
    <source>
        <dbReference type="ARBA" id="ARBA00023012"/>
    </source>
</evidence>
<evidence type="ECO:0000256" key="1">
    <source>
        <dbReference type="ARBA" id="ARBA00000085"/>
    </source>
</evidence>
<dbReference type="EMBL" id="JAPDOD010000049">
    <property type="protein sequence ID" value="MDA0165610.1"/>
    <property type="molecule type" value="Genomic_DNA"/>
</dbReference>
<evidence type="ECO:0000313" key="11">
    <source>
        <dbReference type="EMBL" id="MDA0165610.1"/>
    </source>
</evidence>
<dbReference type="Pfam" id="PF02518">
    <property type="entry name" value="HATPase_c"/>
    <property type="match status" value="1"/>
</dbReference>
<keyword evidence="7" id="KW-0067">ATP-binding</keyword>
<evidence type="ECO:0000256" key="3">
    <source>
        <dbReference type="ARBA" id="ARBA00022553"/>
    </source>
</evidence>
<proteinExistence type="predicted"/>
<evidence type="ECO:0000256" key="6">
    <source>
        <dbReference type="ARBA" id="ARBA00022777"/>
    </source>
</evidence>
<keyword evidence="5" id="KW-0547">Nucleotide-binding</keyword>
<dbReference type="Pfam" id="PF07730">
    <property type="entry name" value="HisKA_3"/>
    <property type="match status" value="1"/>
</dbReference>
<keyword evidence="9" id="KW-0472">Membrane</keyword>
<evidence type="ECO:0000259" key="10">
    <source>
        <dbReference type="SMART" id="SM00387"/>
    </source>
</evidence>
<dbReference type="Gene3D" id="3.30.565.10">
    <property type="entry name" value="Histidine kinase-like ATPase, C-terminal domain"/>
    <property type="match status" value="1"/>
</dbReference>